<evidence type="ECO:0000256" key="1">
    <source>
        <dbReference type="SAM" id="SignalP"/>
    </source>
</evidence>
<comment type="caution">
    <text evidence="2">The sequence shown here is derived from an EMBL/GenBank/DDBJ whole genome shotgun (WGS) entry which is preliminary data.</text>
</comment>
<name>A0A2T0BIZ4_9CLOT</name>
<dbReference type="Proteomes" id="UP000237798">
    <property type="component" value="Unassembled WGS sequence"/>
</dbReference>
<organism evidence="2 3">
    <name type="scientific">Clostridium luticellarii</name>
    <dbReference type="NCBI Taxonomy" id="1691940"/>
    <lineage>
        <taxon>Bacteria</taxon>
        <taxon>Bacillati</taxon>
        <taxon>Bacillota</taxon>
        <taxon>Clostridia</taxon>
        <taxon>Eubacteriales</taxon>
        <taxon>Clostridiaceae</taxon>
        <taxon>Clostridium</taxon>
    </lineage>
</organism>
<accession>A0A2T0BIZ4</accession>
<reference evidence="2 3" key="1">
    <citation type="submission" date="2018-03" db="EMBL/GenBank/DDBJ databases">
        <title>Genome sequence of Clostridium luticellarii DSM 29923.</title>
        <authorList>
            <person name="Poehlein A."/>
            <person name="Daniel R."/>
        </authorList>
    </citation>
    <scope>NUCLEOTIDE SEQUENCE [LARGE SCALE GENOMIC DNA]</scope>
    <source>
        <strain evidence="2 3">DSM 29923</strain>
    </source>
</reference>
<gene>
    <name evidence="2" type="ORF">CLLU_25760</name>
</gene>
<dbReference type="AlphaFoldDB" id="A0A2T0BIZ4"/>
<keyword evidence="1" id="KW-0732">Signal</keyword>
<dbReference type="OrthoDB" id="1901669at2"/>
<evidence type="ECO:0000313" key="3">
    <source>
        <dbReference type="Proteomes" id="UP000237798"/>
    </source>
</evidence>
<feature type="signal peptide" evidence="1">
    <location>
        <begin position="1"/>
        <end position="25"/>
    </location>
</feature>
<evidence type="ECO:0000313" key="2">
    <source>
        <dbReference type="EMBL" id="PRR83841.1"/>
    </source>
</evidence>
<dbReference type="EMBL" id="PVXP01000043">
    <property type="protein sequence ID" value="PRR83841.1"/>
    <property type="molecule type" value="Genomic_DNA"/>
</dbReference>
<feature type="chain" id="PRO_5038510822" description="DUF4430 domain-containing protein" evidence="1">
    <location>
        <begin position="26"/>
        <end position="267"/>
    </location>
</feature>
<proteinExistence type="predicted"/>
<sequence>MTKFIKNKLFALVLGVMVMALGVVAPSFTNTAQAAAATTKTVYVDVERNVFSQSPILEPVKVTLDDSETILDATVQAAATQDIDVDGSSSYVSAFQDSSPIPDNKYTFYNRVNSITNGVVFRTDLPNQPIITDNDYLREKEYDGISGWMFTVNDSLTEDNGTYYTAGTSLAEVPDNAVIRWEFTAAMGADLGLADSAYLPTAVDEYGYYDWSTAVYTAPFFTRADKSELIRKIADADTNDPDYQAALTALQTLQISQDDVDAAAAAL</sequence>
<dbReference type="RefSeq" id="WP_106010175.1">
    <property type="nucleotide sequence ID" value="NZ_JALCPJ010000010.1"/>
</dbReference>
<keyword evidence="3" id="KW-1185">Reference proteome</keyword>
<evidence type="ECO:0008006" key="4">
    <source>
        <dbReference type="Google" id="ProtNLM"/>
    </source>
</evidence>
<protein>
    <recommendedName>
        <fullName evidence="4">DUF4430 domain-containing protein</fullName>
    </recommendedName>
</protein>